<keyword evidence="3" id="KW-1185">Reference proteome</keyword>
<dbReference type="EMBL" id="CATOUU010000793">
    <property type="protein sequence ID" value="CAI9949052.1"/>
    <property type="molecule type" value="Genomic_DNA"/>
</dbReference>
<protein>
    <submittedName>
        <fullName evidence="1">Uncharacterized protein</fullName>
    </submittedName>
</protein>
<accession>A0AA86QA29</accession>
<dbReference type="EMBL" id="CAXDID020000164">
    <property type="protein sequence ID" value="CAL6045494.1"/>
    <property type="molecule type" value="Genomic_DNA"/>
</dbReference>
<name>A0AA86QA29_9EUKA</name>
<organism evidence="1">
    <name type="scientific">Hexamita inflata</name>
    <dbReference type="NCBI Taxonomy" id="28002"/>
    <lineage>
        <taxon>Eukaryota</taxon>
        <taxon>Metamonada</taxon>
        <taxon>Diplomonadida</taxon>
        <taxon>Hexamitidae</taxon>
        <taxon>Hexamitinae</taxon>
        <taxon>Hexamita</taxon>
    </lineage>
</organism>
<reference evidence="1" key="1">
    <citation type="submission" date="2023-06" db="EMBL/GenBank/DDBJ databases">
        <authorList>
            <person name="Kurt Z."/>
        </authorList>
    </citation>
    <scope>NUCLEOTIDE SEQUENCE</scope>
</reference>
<dbReference type="AlphaFoldDB" id="A0AA86QA29"/>
<comment type="caution">
    <text evidence="1">The sequence shown here is derived from an EMBL/GenBank/DDBJ whole genome shotgun (WGS) entry which is preliminary data.</text>
</comment>
<evidence type="ECO:0000313" key="1">
    <source>
        <dbReference type="EMBL" id="CAI9949052.1"/>
    </source>
</evidence>
<dbReference type="Proteomes" id="UP001642409">
    <property type="component" value="Unassembled WGS sequence"/>
</dbReference>
<evidence type="ECO:0000313" key="3">
    <source>
        <dbReference type="Proteomes" id="UP001642409"/>
    </source>
</evidence>
<evidence type="ECO:0000313" key="2">
    <source>
        <dbReference type="EMBL" id="CAL6045494.1"/>
    </source>
</evidence>
<proteinExistence type="predicted"/>
<sequence>MEKTVVNVSLSNIVSQDRPVTEIYYHLTLYDKNNYTNIIYKSNQIKLTVTDLPTIKHSIPIITKGLQVEPDLELIFISEKDIILQHQLPIKELTGKPQQIDLELIQFTLKTQFTSETLLEQPQLIQIGKLFFKFNNQFSIFTRFAIELETTYTIRKELFTNFTSTTLESDSLLSIEGTDQLKIRIVATPLDLMHLTQYYTISEISVDTKDLDSLCQYISEANVSSIPINCEYINYMEMITAVLQKATSFGTERIKFNYIVKEQMPQGLTQFYMNKISDVQPELNIEDPQESEHYKYIRKQLKYKANLQENYDFGVVSYKLQVMKTQPFTITSLPDFIDNVLQPSSAHYTRFLCPQLQDLEQDYIVCFNEIESMQVIPQQQNGQYVIKPVQKAVYTCSCELTRETYSESFHPYTKILLQNLENNTTFRVLDMNLNEVFVQNFVNHKLLELFTEKEIKLNFQNGKQTLQIPILCLNYENHHQEKLKYIEYKHNQEIEKLNLQPLTYNVDVRDVGVMAHQDCTTYSIYRGTFTNKMIDLEQNIFSVADNIQMQTQLINKCYFDENMLPKDFQTYAKKSQQKEYNHAKNEYFKLHNVEKELKELIKFVQNGQTFPESYRSFQNKNIQVVYVGLKLEVKNLKNFKFDSATKLIGQNGVVLTDLDQLLKKKTHAKPNGELELQNGQTINLNECFDKGQPIVESEMDLRNVELVDKIVRICDREHVLLDLTLKSGIKCVKPYVIRNTSKLYDETGRLVCDLLDVNYQFTFDEELNTDVDGDIIYQQIKLVPISQLQLKSGRLLCENQKSATSQFKVSVEGTLLAPDGSKVGKLDDLVYGPSNLPVSAVKISQFTALTYRIANFQLFKGAQYVCDLKDIKNLEGQAVIEDKWFAIKTYKVSIDGYLVINNERVIKLNEAFIKGESILQGRVITPMNALKYKIENGNIMAPDGVCIGNVNDVCNKDGIKVAE</sequence>
<reference evidence="2 3" key="2">
    <citation type="submission" date="2024-07" db="EMBL/GenBank/DDBJ databases">
        <authorList>
            <person name="Akdeniz Z."/>
        </authorList>
    </citation>
    <scope>NUCLEOTIDE SEQUENCE [LARGE SCALE GENOMIC DNA]</scope>
</reference>
<gene>
    <name evidence="1" type="ORF">HINF_LOCUS36697</name>
    <name evidence="2" type="ORF">HINF_LOCUS41082</name>
</gene>